<feature type="region of interest" description="Disordered" evidence="1">
    <location>
        <begin position="558"/>
        <end position="577"/>
    </location>
</feature>
<evidence type="ECO:0000256" key="1">
    <source>
        <dbReference type="SAM" id="MobiDB-lite"/>
    </source>
</evidence>
<evidence type="ECO:0000313" key="3">
    <source>
        <dbReference type="EMBL" id="MEB3368169.1"/>
    </source>
</evidence>
<feature type="transmembrane region" description="Helical" evidence="2">
    <location>
        <begin position="60"/>
        <end position="82"/>
    </location>
</feature>
<dbReference type="EMBL" id="JAWLNX010000007">
    <property type="protein sequence ID" value="MEB3368169.1"/>
    <property type="molecule type" value="Genomic_DNA"/>
</dbReference>
<organism evidence="3 4">
    <name type="scientific">Saccharopolyspora mangrovi</name>
    <dbReference type="NCBI Taxonomy" id="3082379"/>
    <lineage>
        <taxon>Bacteria</taxon>
        <taxon>Bacillati</taxon>
        <taxon>Actinomycetota</taxon>
        <taxon>Actinomycetes</taxon>
        <taxon>Pseudonocardiales</taxon>
        <taxon>Pseudonocardiaceae</taxon>
        <taxon>Saccharopolyspora</taxon>
    </lineage>
</organism>
<evidence type="ECO:0008006" key="5">
    <source>
        <dbReference type="Google" id="ProtNLM"/>
    </source>
</evidence>
<reference evidence="3 4" key="1">
    <citation type="submission" date="2023-10" db="EMBL/GenBank/DDBJ databases">
        <title>Saccharopolyspora sp. nov., isolated from mangrove soil.</title>
        <authorList>
            <person name="Lu Y."/>
            <person name="Liu W."/>
        </authorList>
    </citation>
    <scope>NUCLEOTIDE SEQUENCE [LARGE SCALE GENOMIC DNA]</scope>
    <source>
        <strain evidence="3 4">S2-29</strain>
    </source>
</reference>
<feature type="transmembrane region" description="Helical" evidence="2">
    <location>
        <begin position="348"/>
        <end position="369"/>
    </location>
</feature>
<feature type="transmembrane region" description="Helical" evidence="2">
    <location>
        <begin position="174"/>
        <end position="191"/>
    </location>
</feature>
<evidence type="ECO:0000313" key="4">
    <source>
        <dbReference type="Proteomes" id="UP001327093"/>
    </source>
</evidence>
<accession>A0ABU6A9D4</accession>
<feature type="transmembrane region" description="Helical" evidence="2">
    <location>
        <begin position="197"/>
        <end position="215"/>
    </location>
</feature>
<keyword evidence="4" id="KW-1185">Reference proteome</keyword>
<feature type="transmembrane region" description="Helical" evidence="2">
    <location>
        <begin position="245"/>
        <end position="263"/>
    </location>
</feature>
<feature type="transmembrane region" description="Helical" evidence="2">
    <location>
        <begin position="270"/>
        <end position="288"/>
    </location>
</feature>
<sequence length="674" mass="68614">MDEPSKSRFQGLKSLRRIAFQRSGQNGQPTPSPRESSEDPGAAEVPEPESRSSRARALDVLRSPGTAMVAALVVFALVSALVTGRLGGALAGGRLLPTADLATTWGDYLNAWHAVSGGTGSPASPSLAVLALLGSVLGGPSVVVGALLLFGVPLAGLSTYLAARALDVTPLRRALVAGAYALLPVAAISAGQGRLDVVVVHVLVPPLLAGIAAVIRRSDGQWLGTACLTAFGLAVLGAFAPLVQLALIVLALLAHVLVPGNGLRGRRRAAGLVALVLLSVACLLPWPVQLLNHPEVLVHGLGARTAEQPASVLLATLSPDGSLPSALGALLVLAAILALAICFDVRMLAGAGVALLGWLVAVVIGTVSVEPLTGGVASPGWTGGPLVLVAAGCAWIVLVAKMPSLSWKITAPVLAAGLLALGAASAIGTASGPLQVHQAAPATGTRLVLEAGPQPARLVTGEGPRFGDDDLAPAGSAADWLRQVDEDLSSDDSARVRRALAAVAARGADHVIVPANSQLPELAYDMVVDDGRLTGPSRELRLLVPATPVKLVGPDLARQAQTEPGPAPEARPLPVGAEPPSFTVRISEGGAGRALVIGAENEPGWYAEVNGKRVPLATAWGHQVAVPLPEQAAEVQVGYTELPRTTLLVVQAAVVLFTVIAAIPGRRRALTALR</sequence>
<dbReference type="RefSeq" id="WP_324265709.1">
    <property type="nucleotide sequence ID" value="NZ_JAWLNX010000007.1"/>
</dbReference>
<proteinExistence type="predicted"/>
<feature type="transmembrane region" description="Helical" evidence="2">
    <location>
        <begin position="381"/>
        <end position="400"/>
    </location>
</feature>
<feature type="transmembrane region" description="Helical" evidence="2">
    <location>
        <begin position="142"/>
        <end position="162"/>
    </location>
</feature>
<keyword evidence="2" id="KW-0472">Membrane</keyword>
<dbReference type="Proteomes" id="UP001327093">
    <property type="component" value="Unassembled WGS sequence"/>
</dbReference>
<feature type="region of interest" description="Disordered" evidence="1">
    <location>
        <begin position="20"/>
        <end position="55"/>
    </location>
</feature>
<comment type="caution">
    <text evidence="3">The sequence shown here is derived from an EMBL/GenBank/DDBJ whole genome shotgun (WGS) entry which is preliminary data.</text>
</comment>
<name>A0ABU6A9D4_9PSEU</name>
<evidence type="ECO:0000256" key="2">
    <source>
        <dbReference type="SAM" id="Phobius"/>
    </source>
</evidence>
<keyword evidence="2" id="KW-1133">Transmembrane helix</keyword>
<feature type="transmembrane region" description="Helical" evidence="2">
    <location>
        <begin position="323"/>
        <end position="341"/>
    </location>
</feature>
<gene>
    <name evidence="3" type="ORF">R4I43_12215</name>
</gene>
<feature type="transmembrane region" description="Helical" evidence="2">
    <location>
        <begin position="646"/>
        <end position="665"/>
    </location>
</feature>
<keyword evidence="2" id="KW-0812">Transmembrane</keyword>
<feature type="transmembrane region" description="Helical" evidence="2">
    <location>
        <begin position="412"/>
        <end position="431"/>
    </location>
</feature>
<protein>
    <recommendedName>
        <fullName evidence="5">YfhO family protein</fullName>
    </recommendedName>
</protein>